<accession>A0A2G7FQ77</accession>
<dbReference type="AlphaFoldDB" id="A0A2G7FQ77"/>
<name>A0A2G7FQ77_9EURO</name>
<evidence type="ECO:0000313" key="1">
    <source>
        <dbReference type="EMBL" id="PIG82689.1"/>
    </source>
</evidence>
<dbReference type="EMBL" id="NEXV01000500">
    <property type="protein sequence ID" value="PIG82689.1"/>
    <property type="molecule type" value="Genomic_DNA"/>
</dbReference>
<comment type="caution">
    <text evidence="1">The sequence shown here is derived from an EMBL/GenBank/DDBJ whole genome shotgun (WGS) entry which is preliminary data.</text>
</comment>
<reference evidence="1 2" key="1">
    <citation type="submission" date="2017-05" db="EMBL/GenBank/DDBJ databases">
        <title>Genome sequence for an aflatoxigenic pathogen of Argentinian peanut, Aspergillus arachidicola.</title>
        <authorList>
            <person name="Moore G."/>
            <person name="Beltz S.B."/>
            <person name="Mack B.M."/>
        </authorList>
    </citation>
    <scope>NUCLEOTIDE SEQUENCE [LARGE SCALE GENOMIC DNA]</scope>
    <source>
        <strain evidence="1 2">CBS 117610</strain>
    </source>
</reference>
<evidence type="ECO:0000313" key="2">
    <source>
        <dbReference type="Proteomes" id="UP000231358"/>
    </source>
</evidence>
<proteinExistence type="predicted"/>
<gene>
    <name evidence="1" type="ORF">AARAC_010861</name>
</gene>
<dbReference type="Proteomes" id="UP000231358">
    <property type="component" value="Unassembled WGS sequence"/>
</dbReference>
<keyword evidence="2" id="KW-1185">Reference proteome</keyword>
<sequence length="83" mass="9447">MIDQVIRRALEEIVKKQRPCFITIEIQAIEQGHRLCASSNKICYFPFTVIVPRLNLGGMFPYHTPIASSYVPVDSVDSPVREL</sequence>
<organism evidence="1 2">
    <name type="scientific">Aspergillus arachidicola</name>
    <dbReference type="NCBI Taxonomy" id="656916"/>
    <lineage>
        <taxon>Eukaryota</taxon>
        <taxon>Fungi</taxon>
        <taxon>Dikarya</taxon>
        <taxon>Ascomycota</taxon>
        <taxon>Pezizomycotina</taxon>
        <taxon>Eurotiomycetes</taxon>
        <taxon>Eurotiomycetidae</taxon>
        <taxon>Eurotiales</taxon>
        <taxon>Aspergillaceae</taxon>
        <taxon>Aspergillus</taxon>
        <taxon>Aspergillus subgen. Circumdati</taxon>
    </lineage>
</organism>
<protein>
    <submittedName>
        <fullName evidence="1">Uncharacterized protein</fullName>
    </submittedName>
</protein>